<feature type="transmembrane region" description="Helical" evidence="11">
    <location>
        <begin position="915"/>
        <end position="938"/>
    </location>
</feature>
<dbReference type="Gene3D" id="1.20.1560.10">
    <property type="entry name" value="ABC transporter type 1, transmembrane domain"/>
    <property type="match status" value="2"/>
</dbReference>
<evidence type="ECO:0000256" key="2">
    <source>
        <dbReference type="ARBA" id="ARBA00009726"/>
    </source>
</evidence>
<dbReference type="Gene3D" id="3.40.50.300">
    <property type="entry name" value="P-loop containing nucleotide triphosphate hydrolases"/>
    <property type="match status" value="2"/>
</dbReference>
<dbReference type="FunFam" id="1.20.1560.10:FF:000055">
    <property type="entry name" value="ABC multidrug transporter (Eurofung)"/>
    <property type="match status" value="1"/>
</dbReference>
<reference evidence="14 15" key="1">
    <citation type="submission" date="2016-02" db="EMBL/GenBank/DDBJ databases">
        <title>Biosynthesis of antibiotic leucinostatins and their inhibition on Phytophthora in bio-control Purpureocillium lilacinum.</title>
        <authorList>
            <person name="Wang G."/>
            <person name="Liu Z."/>
            <person name="Lin R."/>
            <person name="Li E."/>
            <person name="Mao Z."/>
            <person name="Ling J."/>
            <person name="Yin W."/>
            <person name="Xie B."/>
        </authorList>
    </citation>
    <scope>NUCLEOTIDE SEQUENCE [LARGE SCALE GENOMIC DNA]</scope>
    <source>
        <strain evidence="14">PLFJ-1</strain>
    </source>
</reference>
<dbReference type="SUPFAM" id="SSF52540">
    <property type="entry name" value="P-loop containing nucleoside triphosphate hydrolases"/>
    <property type="match status" value="2"/>
</dbReference>
<dbReference type="Pfam" id="PF00664">
    <property type="entry name" value="ABC_membrane"/>
    <property type="match status" value="1"/>
</dbReference>
<protein>
    <submittedName>
        <fullName evidence="14">ABC multidrug transporter</fullName>
    </submittedName>
</protein>
<keyword evidence="7" id="KW-0067">ATP-binding</keyword>
<dbReference type="FunFam" id="1.20.1560.10:FF:000066">
    <property type="entry name" value="ABC multidrug transporter (Eurofung)"/>
    <property type="match status" value="1"/>
</dbReference>
<proteinExistence type="inferred from homology"/>
<dbReference type="FunFam" id="3.40.50.300:FF:002145">
    <property type="entry name" value="ABC transporter (MsbA subfamily)"/>
    <property type="match status" value="1"/>
</dbReference>
<feature type="transmembrane region" description="Helical" evidence="11">
    <location>
        <begin position="37"/>
        <end position="55"/>
    </location>
</feature>
<dbReference type="PROSITE" id="PS50893">
    <property type="entry name" value="ABC_TRANSPORTER_2"/>
    <property type="match status" value="2"/>
</dbReference>
<dbReference type="GO" id="GO:0140359">
    <property type="term" value="F:ABC-type transporter activity"/>
    <property type="evidence" value="ECO:0007669"/>
    <property type="project" value="InterPro"/>
</dbReference>
<feature type="transmembrane region" description="Helical" evidence="11">
    <location>
        <begin position="1075"/>
        <end position="1091"/>
    </location>
</feature>
<dbReference type="EMBL" id="LSBI01000001">
    <property type="protein sequence ID" value="OAQ94957.1"/>
    <property type="molecule type" value="Genomic_DNA"/>
</dbReference>
<feature type="transmembrane region" description="Helical" evidence="11">
    <location>
        <begin position="435"/>
        <end position="452"/>
    </location>
</feature>
<dbReference type="Proteomes" id="UP000078340">
    <property type="component" value="Unassembled WGS sequence"/>
</dbReference>
<dbReference type="InterPro" id="IPR003439">
    <property type="entry name" value="ABC_transporter-like_ATP-bd"/>
</dbReference>
<dbReference type="InterPro" id="IPR011527">
    <property type="entry name" value="ABC1_TM_dom"/>
</dbReference>
<dbReference type="GO" id="GO:0016887">
    <property type="term" value="F:ATP hydrolysis activity"/>
    <property type="evidence" value="ECO:0007669"/>
    <property type="project" value="InterPro"/>
</dbReference>
<evidence type="ECO:0000256" key="11">
    <source>
        <dbReference type="SAM" id="Phobius"/>
    </source>
</evidence>
<feature type="domain" description="ABC transporter" evidence="12">
    <location>
        <begin position="639"/>
        <end position="866"/>
    </location>
</feature>
<evidence type="ECO:0000256" key="1">
    <source>
        <dbReference type="ARBA" id="ARBA00004651"/>
    </source>
</evidence>
<keyword evidence="3" id="KW-0813">Transport</keyword>
<dbReference type="SUPFAM" id="SSF90123">
    <property type="entry name" value="ABC transporter transmembrane region"/>
    <property type="match status" value="2"/>
</dbReference>
<feature type="transmembrane region" description="Helical" evidence="11">
    <location>
        <begin position="164"/>
        <end position="186"/>
    </location>
</feature>
<evidence type="ECO:0000256" key="3">
    <source>
        <dbReference type="ARBA" id="ARBA00022448"/>
    </source>
</evidence>
<dbReference type="InterPro" id="IPR003593">
    <property type="entry name" value="AAA+_ATPase"/>
</dbReference>
<evidence type="ECO:0000313" key="14">
    <source>
        <dbReference type="EMBL" id="OAQ94957.1"/>
    </source>
</evidence>
<sequence>MNASTPLCAPTADAAFGPAVAPGCRHGFDFTLVFEQSIFVLLPAALLLVAAPLRLARLAKAPVFVGAPRLRVSKLAAAGVLAALQLALVGLWAAAPASAPRAVRAVSVAAACVSMASSLVSCLVSYFEHARSPRPSSLLNVYLLVSLLLDAALLRTLWLSPPSLVGPAIQPVFTASFAAKAALLVLEAPGKARHLLPSSSNGGAAAAAVGLGPEQTAGIYARAVFAWVAPLLRTGFRRLLRPDDLFALDEQMTAAHLSERFWRVWEARRPNLGSDSHKYRLVTSCLLALCWPLAAVIVPRLVQLAFTICQPLVLNRFLLFLDNEKQPDRIGYGLVGAYGLVYIGIAVSQALYWHRNGRFVTMLRGVLVSAVFAKATQVSVTATDDAAAVTLMSSDVEVIVRAFKEINEFWANLIQIAIATWLLSAQIGYASAGPIIVSLVALLATITVAPMAKKYRVGWLEKTQKRVGITSAMIGHIKSIKMSGLAQQLSTTIAALRVEEIKASRPFRVFGSITSAVAQVPVLIAPPVAFAMFQGVAAQTGEVLDATKLFSALSFIILLAQPLFWMFEVVLDLSAAFGAFERIQKFLVEQTRAEYRDIGLVQPTGETLVGEGSGQVEMQRLPVGAASIGHSLQNTRMAVSAHDACFSWTADKMTLNGLDLSLPRGQFAMIVGPVASGKSTLLKGLLGEVPVASGSITLLPGRLSWCDQSPWILNQSIRDNIIGYFPVNETLYQQVIRACELERDLTQLPHGDLTVVGSKGLALSGGQKQRVALARAVYSRPEIALFDDIFAGLDSRTSNRIFANLFSPSGLLKQWGTTVLLATQSVNFLESAELIISLSQEGRISEQGTFRTLKAAGGYVASLLSAKPESAAANIHDDSADDHEADGTKAEYKAKVAPEQKDTRRQLGDSTVYRYYFGSIGVTFFVVLLALEIGWAFLQSFPSESPPPPLLSSFSRVPVWLNFWVEAVAEGRTGYYLGIYAALQIIGVIWFAALIWFVLVLVAAKSGVSLHHRLLNTVVRAPLSLFTSTDLGSITTRFSQDIGMVDNNLPLALVVTLASFFAVLAKAGLLAASSYYVAISFPLLGLLYFYLQRGYLRTSRQLRFLDLEQKAPLYTQFLETLAGLPTLRAFGWAAPAVARNHALVDASQRPFYLLVMVQRWLVLVLDLVTAALALLVVGFAVRLRGSVSVGLTGVSLVQLISLSETLNMLMQFWTSIETSIGAVARIKQFAEETPEESRPGEDLTPPEDWPSQGHLVISNLSASYETDTEVQALSDVSLEIRAGEKVAICGRTGSGKSSLLLTLLRLLDPSHGSITIDSQPLAHLPRDTVRTRLITVTQDQFVLPGTVRHNIDPVGAYADDTIAAALSAVGLWRAVEERGGLDAPFGEDAFSHGQRQLFFVARAVLRRDVGRLVLLDEAMSSVDLETEQRVHGVIDAQFKEHTVLSIAHRLESIMNYDRIILLDRGCVVETGKPKDLLRSGSKFKALWQASQRHTD</sequence>
<dbReference type="InterPro" id="IPR044746">
    <property type="entry name" value="ABCC_6TM_D1"/>
</dbReference>
<keyword evidence="10" id="KW-0325">Glycoprotein</keyword>
<dbReference type="SMART" id="SM00382">
    <property type="entry name" value="AAA"/>
    <property type="match status" value="2"/>
</dbReference>
<feature type="transmembrane region" description="Helical" evidence="11">
    <location>
        <begin position="330"/>
        <end position="353"/>
    </location>
</feature>
<dbReference type="CDD" id="cd18579">
    <property type="entry name" value="ABC_6TM_ABCC_D1"/>
    <property type="match status" value="1"/>
</dbReference>
<feature type="transmembrane region" description="Helical" evidence="11">
    <location>
        <begin position="409"/>
        <end position="429"/>
    </location>
</feature>
<feature type="domain" description="ABC transmembrane type-1" evidence="13">
    <location>
        <begin position="301"/>
        <end position="575"/>
    </location>
</feature>
<keyword evidence="5 11" id="KW-0812">Transmembrane</keyword>
<evidence type="ECO:0000256" key="9">
    <source>
        <dbReference type="ARBA" id="ARBA00023136"/>
    </source>
</evidence>
<dbReference type="CDD" id="cd18580">
    <property type="entry name" value="ABC_6TM_ABCC_D2"/>
    <property type="match status" value="1"/>
</dbReference>
<dbReference type="PANTHER" id="PTHR24223:SF399">
    <property type="entry name" value="ABC TRANSPORTER ATNG"/>
    <property type="match status" value="1"/>
</dbReference>
<dbReference type="InterPro" id="IPR027417">
    <property type="entry name" value="P-loop_NTPase"/>
</dbReference>
<feature type="transmembrane region" description="Helical" evidence="11">
    <location>
        <begin position="1049"/>
        <end position="1069"/>
    </location>
</feature>
<keyword evidence="9 11" id="KW-0472">Membrane</keyword>
<feature type="transmembrane region" description="Helical" evidence="11">
    <location>
        <begin position="553"/>
        <end position="580"/>
    </location>
</feature>
<comment type="subcellular location">
    <subcellularLocation>
        <location evidence="1">Cell membrane</location>
        <topology evidence="1">Multi-pass membrane protein</topology>
    </subcellularLocation>
</comment>
<dbReference type="InterPro" id="IPR050173">
    <property type="entry name" value="ABC_transporter_C-like"/>
</dbReference>
<evidence type="ECO:0000256" key="7">
    <source>
        <dbReference type="ARBA" id="ARBA00022840"/>
    </source>
</evidence>
<dbReference type="OMA" id="NMLIQFW"/>
<dbReference type="CDD" id="cd03250">
    <property type="entry name" value="ABCC_MRP_domain1"/>
    <property type="match status" value="1"/>
</dbReference>
<dbReference type="GO" id="GO:0005524">
    <property type="term" value="F:ATP binding"/>
    <property type="evidence" value="ECO:0007669"/>
    <property type="project" value="UniProtKB-KW"/>
</dbReference>
<evidence type="ECO:0000256" key="4">
    <source>
        <dbReference type="ARBA" id="ARBA00022475"/>
    </source>
</evidence>
<dbReference type="Pfam" id="PF24357">
    <property type="entry name" value="TMD0_ABC"/>
    <property type="match status" value="1"/>
</dbReference>
<dbReference type="InterPro" id="IPR044726">
    <property type="entry name" value="ABCC_6TM_D2"/>
</dbReference>
<comment type="similarity">
    <text evidence="2">Belongs to the ABC transporter superfamily. ABCC family. Conjugate transporter (TC 3.A.1.208) subfamily.</text>
</comment>
<feature type="domain" description="ABC transporter" evidence="12">
    <location>
        <begin position="1255"/>
        <end position="1489"/>
    </location>
</feature>
<feature type="transmembrane region" description="Helical" evidence="11">
    <location>
        <begin position="509"/>
        <end position="533"/>
    </location>
</feature>
<evidence type="ECO:0000259" key="12">
    <source>
        <dbReference type="PROSITE" id="PS50893"/>
    </source>
</evidence>
<evidence type="ECO:0000256" key="10">
    <source>
        <dbReference type="ARBA" id="ARBA00023180"/>
    </source>
</evidence>
<evidence type="ECO:0000256" key="6">
    <source>
        <dbReference type="ARBA" id="ARBA00022741"/>
    </source>
</evidence>
<feature type="transmembrane region" description="Helical" evidence="11">
    <location>
        <begin position="979"/>
        <end position="1004"/>
    </location>
</feature>
<name>A0A179HX46_PURLI</name>
<feature type="transmembrane region" description="Helical" evidence="11">
    <location>
        <begin position="279"/>
        <end position="298"/>
    </location>
</feature>
<dbReference type="InterPro" id="IPR056227">
    <property type="entry name" value="TMD0_ABC"/>
</dbReference>
<dbReference type="InterPro" id="IPR036640">
    <property type="entry name" value="ABC1_TM_sf"/>
</dbReference>
<keyword evidence="4" id="KW-1003">Cell membrane</keyword>
<keyword evidence="6" id="KW-0547">Nucleotide-binding</keyword>
<evidence type="ECO:0000256" key="5">
    <source>
        <dbReference type="ARBA" id="ARBA00022692"/>
    </source>
</evidence>
<accession>A0A179HX46</accession>
<evidence type="ECO:0000256" key="8">
    <source>
        <dbReference type="ARBA" id="ARBA00022989"/>
    </source>
</evidence>
<dbReference type="PROSITE" id="PS00211">
    <property type="entry name" value="ABC_TRANSPORTER_1"/>
    <property type="match status" value="2"/>
</dbReference>
<dbReference type="GO" id="GO:0005886">
    <property type="term" value="C:plasma membrane"/>
    <property type="evidence" value="ECO:0007669"/>
    <property type="project" value="UniProtKB-SubCell"/>
</dbReference>
<evidence type="ECO:0000313" key="15">
    <source>
        <dbReference type="Proteomes" id="UP000078340"/>
    </source>
</evidence>
<feature type="transmembrane region" description="Helical" evidence="11">
    <location>
        <begin position="1160"/>
        <end position="1181"/>
    </location>
</feature>
<gene>
    <name evidence="14" type="ORF">VFPFJ_01066</name>
</gene>
<keyword evidence="8 11" id="KW-1133">Transmembrane helix</keyword>
<feature type="transmembrane region" description="Helical" evidence="11">
    <location>
        <begin position="106"/>
        <end position="127"/>
    </location>
</feature>
<organism evidence="14 15">
    <name type="scientific">Purpureocillium lilacinum</name>
    <name type="common">Paecilomyces lilacinus</name>
    <dbReference type="NCBI Taxonomy" id="33203"/>
    <lineage>
        <taxon>Eukaryota</taxon>
        <taxon>Fungi</taxon>
        <taxon>Dikarya</taxon>
        <taxon>Ascomycota</taxon>
        <taxon>Pezizomycotina</taxon>
        <taxon>Sordariomycetes</taxon>
        <taxon>Hypocreomycetidae</taxon>
        <taxon>Hypocreales</taxon>
        <taxon>Ophiocordycipitaceae</taxon>
        <taxon>Purpureocillium</taxon>
    </lineage>
</organism>
<feature type="transmembrane region" description="Helical" evidence="11">
    <location>
        <begin position="75"/>
        <end position="94"/>
    </location>
</feature>
<comment type="caution">
    <text evidence="14">The sequence shown here is derived from an EMBL/GenBank/DDBJ whole genome shotgun (WGS) entry which is preliminary data.</text>
</comment>
<dbReference type="PANTHER" id="PTHR24223">
    <property type="entry name" value="ATP-BINDING CASSETTE SUB-FAMILY C"/>
    <property type="match status" value="1"/>
</dbReference>
<feature type="domain" description="ABC transmembrane type-1" evidence="13">
    <location>
        <begin position="917"/>
        <end position="1218"/>
    </location>
</feature>
<dbReference type="InterPro" id="IPR017871">
    <property type="entry name" value="ABC_transporter-like_CS"/>
</dbReference>
<feature type="transmembrane region" description="Helical" evidence="11">
    <location>
        <begin position="139"/>
        <end position="158"/>
    </location>
</feature>
<evidence type="ECO:0000259" key="13">
    <source>
        <dbReference type="PROSITE" id="PS50929"/>
    </source>
</evidence>
<dbReference type="PROSITE" id="PS50929">
    <property type="entry name" value="ABC_TM1F"/>
    <property type="match status" value="2"/>
</dbReference>
<dbReference type="Pfam" id="PF00005">
    <property type="entry name" value="ABC_tran"/>
    <property type="match status" value="2"/>
</dbReference>